<evidence type="ECO:0000259" key="1">
    <source>
        <dbReference type="Pfam" id="PF10536"/>
    </source>
</evidence>
<feature type="non-terminal residue" evidence="2">
    <location>
        <position position="642"/>
    </location>
</feature>
<proteinExistence type="predicted"/>
<keyword evidence="3" id="KW-1185">Reference proteome</keyword>
<accession>A0A843TEE7</accession>
<dbReference type="PANTHER" id="PTHR46033:SF8">
    <property type="entry name" value="PROTEIN MAINTENANCE OF MERISTEMS-LIKE"/>
    <property type="match status" value="1"/>
</dbReference>
<dbReference type="InterPro" id="IPR019557">
    <property type="entry name" value="AminoTfrase-like_pln_mobile"/>
</dbReference>
<feature type="domain" description="Aminotransferase-like plant mobile" evidence="1">
    <location>
        <begin position="303"/>
        <end position="616"/>
    </location>
</feature>
<sequence length="642" mass="73171">LSRSDRDSALCRDGLVNAAYQAVAFTGSVPEYNREKVVAEEQGKKISFLWMIHSSPATKSSSTRPQQVLNSSLGFSEIKGTQVDTLPEQVDTRPSFQNSQFEELGQQVDTLPEQVDTRPSFQNSQFEELGQQVDTLKRRSTRDLPPRTGRPGGIQGVVSFGCEGRPGVVSRVLFPLVVKEDLVWYPGCCSLRLYRKTWCGIQGVVPFSEMASSSTGKSTSMNLRILSEVLGHLSTRLANGQHPFMQEVPAFPSQGQVRAFSWLVNLMNAITLDMRSYIGMWNLSFMVVLAKNMKEMWWGFDALGALVEQWHPHTHTFVFQAFEASVLLEEVELFLGWRRCLEYDAVTPLLPWEEILADIVQDKMEVLRMMNKHGIFLDRLAWWLIQHAREIGGERVTRGLTHCLVGVFLFPTSGEFILYEHVGTLSLLWRGQSLAPAVLAHLYSSITRMSLGGRTCGSLFLLQVWMEAHFKFDFADKQPSPSRIFLRSSVHCSRAWYEPEDEIKFVTAHLKSRDAWRDHLAYLVMDDFIVRPLFMRTIEFKVRTREDRDLWLIRADRMVVYQPHRYHCQLGIPRGIPTSSNYTNMIVTGRNEKLMKKARKTWASMLNGLQMCCAVRTECGSIDAHIDGRQDLVDVQMVAANN</sequence>
<protein>
    <recommendedName>
        <fullName evidence="1">Aminotransferase-like plant mobile domain-containing protein</fullName>
    </recommendedName>
</protein>
<dbReference type="Proteomes" id="UP000652761">
    <property type="component" value="Unassembled WGS sequence"/>
</dbReference>
<dbReference type="PANTHER" id="PTHR46033">
    <property type="entry name" value="PROTEIN MAIN-LIKE 2"/>
    <property type="match status" value="1"/>
</dbReference>
<name>A0A843TEE7_COLES</name>
<evidence type="ECO:0000313" key="2">
    <source>
        <dbReference type="EMBL" id="MQL67903.1"/>
    </source>
</evidence>
<dbReference type="EMBL" id="NMUH01000003">
    <property type="protein sequence ID" value="MQL67903.1"/>
    <property type="molecule type" value="Genomic_DNA"/>
</dbReference>
<reference evidence="2" key="1">
    <citation type="submission" date="2017-07" db="EMBL/GenBank/DDBJ databases">
        <title>Taro Niue Genome Assembly and Annotation.</title>
        <authorList>
            <person name="Atibalentja N."/>
            <person name="Keating K."/>
            <person name="Fields C.J."/>
        </authorList>
    </citation>
    <scope>NUCLEOTIDE SEQUENCE</scope>
    <source>
        <strain evidence="2">Niue_2</strain>
        <tissue evidence="2">Leaf</tissue>
    </source>
</reference>
<comment type="caution">
    <text evidence="2">The sequence shown here is derived from an EMBL/GenBank/DDBJ whole genome shotgun (WGS) entry which is preliminary data.</text>
</comment>
<organism evidence="2 3">
    <name type="scientific">Colocasia esculenta</name>
    <name type="common">Wild taro</name>
    <name type="synonym">Arum esculentum</name>
    <dbReference type="NCBI Taxonomy" id="4460"/>
    <lineage>
        <taxon>Eukaryota</taxon>
        <taxon>Viridiplantae</taxon>
        <taxon>Streptophyta</taxon>
        <taxon>Embryophyta</taxon>
        <taxon>Tracheophyta</taxon>
        <taxon>Spermatophyta</taxon>
        <taxon>Magnoliopsida</taxon>
        <taxon>Liliopsida</taxon>
        <taxon>Araceae</taxon>
        <taxon>Aroideae</taxon>
        <taxon>Colocasieae</taxon>
        <taxon>Colocasia</taxon>
    </lineage>
</organism>
<dbReference type="Pfam" id="PF10536">
    <property type="entry name" value="PMD"/>
    <property type="match status" value="1"/>
</dbReference>
<evidence type="ECO:0000313" key="3">
    <source>
        <dbReference type="Proteomes" id="UP000652761"/>
    </source>
</evidence>
<gene>
    <name evidence="2" type="ORF">Taro_000151</name>
</gene>
<dbReference type="InterPro" id="IPR044824">
    <property type="entry name" value="MAIN-like"/>
</dbReference>
<dbReference type="AlphaFoldDB" id="A0A843TEE7"/>
<dbReference type="GO" id="GO:0010073">
    <property type="term" value="P:meristem maintenance"/>
    <property type="evidence" value="ECO:0007669"/>
    <property type="project" value="InterPro"/>
</dbReference>